<evidence type="ECO:0000313" key="4">
    <source>
        <dbReference type="Proteomes" id="UP000262073"/>
    </source>
</evidence>
<dbReference type="RefSeq" id="WP_117316785.1">
    <property type="nucleotide sequence ID" value="NZ_CP031769.1"/>
</dbReference>
<dbReference type="AlphaFoldDB" id="A0A346NMC9"/>
<feature type="domain" description="TnsE C-terminal" evidence="2">
    <location>
        <begin position="383"/>
        <end position="528"/>
    </location>
</feature>
<protein>
    <submittedName>
        <fullName evidence="3">Transcriptional antiterminator</fullName>
    </submittedName>
</protein>
<evidence type="ECO:0000256" key="1">
    <source>
        <dbReference type="SAM" id="MobiDB-lite"/>
    </source>
</evidence>
<evidence type="ECO:0000313" key="3">
    <source>
        <dbReference type="EMBL" id="AXR06686.1"/>
    </source>
</evidence>
<accession>A0A346NMC9</accession>
<dbReference type="EMBL" id="CP031769">
    <property type="protein sequence ID" value="AXR06686.1"/>
    <property type="molecule type" value="Genomic_DNA"/>
</dbReference>
<sequence>MNSSTRLKGFKDDTWINGIGDFFCRNGGNQWGVNLSIYPSKESSKDAITLSNAPILIRKRIINPTKNYYLRGVEKSHTISSTSDWLVDVISNCPARERPLPKEAKQLCFVFQLSDGITAYLPQFELARALFFHYGYLARSSVVHDLLNNEYIVESDKENQKAFVTVLDTFSGNWEQFNDFSFRRMLAWLLLDVEARHSFNSIAQYQLNHGYTQGQYRRWNFRFDPPDLQGVTLDMRGNLDVDSRTMLIYEISSVKNIAANIPESVDFFSTRFFTQTHGQGSGVGRDTERPASHSIDDIEDSSRENKPVMLSANATVFEFIKAVETSKISERQKSAGRGRQDDSEPNKASRDVSTEEQGPEGSLPSAEWDNLDDQTDDLHLYLNKFASYFEMLKLLEENHDCKITPYPLRKLPAIGKCKKHIMETDGNPRCMSVTHVAVSNNGYYMLEVDTSDASKALSTRLIRASAIGNIEPYLYEIEKHLMKASLSWSKKYLDKLVGENNHSWVPHQKSRRLGALISVEVELWASRVFSAIT</sequence>
<dbReference type="KEGG" id="salm:D0Y50_10070"/>
<gene>
    <name evidence="3" type="ORF">D0Y50_10070</name>
</gene>
<feature type="compositionally biased region" description="Basic and acidic residues" evidence="1">
    <location>
        <begin position="329"/>
        <end position="353"/>
    </location>
</feature>
<feature type="region of interest" description="Disordered" evidence="1">
    <location>
        <begin position="329"/>
        <end position="370"/>
    </location>
</feature>
<dbReference type="OrthoDB" id="5899304at2"/>
<feature type="region of interest" description="Disordered" evidence="1">
    <location>
        <begin position="277"/>
        <end position="305"/>
    </location>
</feature>
<evidence type="ECO:0000259" key="2">
    <source>
        <dbReference type="Pfam" id="PF18623"/>
    </source>
</evidence>
<organism evidence="3 4">
    <name type="scientific">Salinimonas sediminis</name>
    <dbReference type="NCBI Taxonomy" id="2303538"/>
    <lineage>
        <taxon>Bacteria</taxon>
        <taxon>Pseudomonadati</taxon>
        <taxon>Pseudomonadota</taxon>
        <taxon>Gammaproteobacteria</taxon>
        <taxon>Alteromonadales</taxon>
        <taxon>Alteromonadaceae</taxon>
        <taxon>Alteromonas/Salinimonas group</taxon>
        <taxon>Salinimonas</taxon>
    </lineage>
</organism>
<proteinExistence type="predicted"/>
<reference evidence="3 4" key="1">
    <citation type="submission" date="2018-08" db="EMBL/GenBank/DDBJ databases">
        <title>Salinimonas sediminis sp. nov., a piezophilic bacterium isolated from a deep-sea sediment sample from the New Britain Trench.</title>
        <authorList>
            <person name="Cao J."/>
        </authorList>
    </citation>
    <scope>NUCLEOTIDE SEQUENCE [LARGE SCALE GENOMIC DNA]</scope>
    <source>
        <strain evidence="3 4">N102</strain>
    </source>
</reference>
<dbReference type="Proteomes" id="UP000262073">
    <property type="component" value="Chromosome"/>
</dbReference>
<dbReference type="InterPro" id="IPR041419">
    <property type="entry name" value="TnsE_C"/>
</dbReference>
<feature type="compositionally biased region" description="Basic and acidic residues" evidence="1">
    <location>
        <begin position="285"/>
        <end position="305"/>
    </location>
</feature>
<keyword evidence="4" id="KW-1185">Reference proteome</keyword>
<name>A0A346NMC9_9ALTE</name>
<dbReference type="Pfam" id="PF18623">
    <property type="entry name" value="TnsE_C"/>
    <property type="match status" value="1"/>
</dbReference>